<evidence type="ECO:0000256" key="1">
    <source>
        <dbReference type="SAM" id="MobiDB-lite"/>
    </source>
</evidence>
<dbReference type="AlphaFoldDB" id="A0AAD5XCD4"/>
<keyword evidence="3" id="KW-1185">Reference proteome</keyword>
<gene>
    <name evidence="2" type="ORF">HK100_012598</name>
</gene>
<reference evidence="2" key="1">
    <citation type="submission" date="2020-05" db="EMBL/GenBank/DDBJ databases">
        <title>Phylogenomic resolution of chytrid fungi.</title>
        <authorList>
            <person name="Stajich J.E."/>
            <person name="Amses K."/>
            <person name="Simmons R."/>
            <person name="Seto K."/>
            <person name="Myers J."/>
            <person name="Bonds A."/>
            <person name="Quandt C.A."/>
            <person name="Barry K."/>
            <person name="Liu P."/>
            <person name="Grigoriev I."/>
            <person name="Longcore J.E."/>
            <person name="James T.Y."/>
        </authorList>
    </citation>
    <scope>NUCLEOTIDE SEQUENCE</scope>
    <source>
        <strain evidence="2">JEL0513</strain>
    </source>
</reference>
<feature type="compositionally biased region" description="Polar residues" evidence="1">
    <location>
        <begin position="19"/>
        <end position="34"/>
    </location>
</feature>
<organism evidence="2 3">
    <name type="scientific">Physocladia obscura</name>
    <dbReference type="NCBI Taxonomy" id="109957"/>
    <lineage>
        <taxon>Eukaryota</taxon>
        <taxon>Fungi</taxon>
        <taxon>Fungi incertae sedis</taxon>
        <taxon>Chytridiomycota</taxon>
        <taxon>Chytridiomycota incertae sedis</taxon>
        <taxon>Chytridiomycetes</taxon>
        <taxon>Chytridiales</taxon>
        <taxon>Chytriomycetaceae</taxon>
        <taxon>Physocladia</taxon>
    </lineage>
</organism>
<proteinExistence type="predicted"/>
<accession>A0AAD5XCD4</accession>
<evidence type="ECO:0000313" key="2">
    <source>
        <dbReference type="EMBL" id="KAJ3120921.1"/>
    </source>
</evidence>
<dbReference type="Proteomes" id="UP001211907">
    <property type="component" value="Unassembled WGS sequence"/>
</dbReference>
<protein>
    <submittedName>
        <fullName evidence="2">Uncharacterized protein</fullName>
    </submittedName>
</protein>
<sequence length="131" mass="14664">MKHFITYSTKHRLAHKQRQTAPLQTRARSQSGPSTAAVVEPSVVEATTHTETTQEMRRRSLPVDSGLLTRNLLSASKETREFSLSPPIRTSAKNARNIIDSDSDESIVPNTQRAIDYNRSCARYFISVMGC</sequence>
<name>A0AAD5XCD4_9FUNG</name>
<dbReference type="EMBL" id="JADGJH010000925">
    <property type="protein sequence ID" value="KAJ3120921.1"/>
    <property type="molecule type" value="Genomic_DNA"/>
</dbReference>
<feature type="region of interest" description="Disordered" evidence="1">
    <location>
        <begin position="16"/>
        <end position="39"/>
    </location>
</feature>
<comment type="caution">
    <text evidence="2">The sequence shown here is derived from an EMBL/GenBank/DDBJ whole genome shotgun (WGS) entry which is preliminary data.</text>
</comment>
<evidence type="ECO:0000313" key="3">
    <source>
        <dbReference type="Proteomes" id="UP001211907"/>
    </source>
</evidence>